<evidence type="ECO:0000256" key="2">
    <source>
        <dbReference type="ARBA" id="ARBA00022475"/>
    </source>
</evidence>
<feature type="transmembrane region" description="Helical" evidence="6">
    <location>
        <begin position="181"/>
        <end position="207"/>
    </location>
</feature>
<feature type="transmembrane region" description="Helical" evidence="6">
    <location>
        <begin position="349"/>
        <end position="370"/>
    </location>
</feature>
<protein>
    <submittedName>
        <fullName evidence="7">Oligosaccharide flippase family protein</fullName>
    </submittedName>
</protein>
<evidence type="ECO:0000256" key="6">
    <source>
        <dbReference type="SAM" id="Phobius"/>
    </source>
</evidence>
<feature type="transmembrane region" description="Helical" evidence="6">
    <location>
        <begin position="311"/>
        <end position="329"/>
    </location>
</feature>
<dbReference type="PANTHER" id="PTHR30250:SF21">
    <property type="entry name" value="LIPID II FLIPPASE MURJ"/>
    <property type="match status" value="1"/>
</dbReference>
<comment type="caution">
    <text evidence="7">The sequence shown here is derived from an EMBL/GenBank/DDBJ whole genome shotgun (WGS) entry which is preliminary data.</text>
</comment>
<feature type="transmembrane region" description="Helical" evidence="6">
    <location>
        <begin position="228"/>
        <end position="254"/>
    </location>
</feature>
<feature type="transmembrane region" description="Helical" evidence="6">
    <location>
        <begin position="89"/>
        <end position="111"/>
    </location>
</feature>
<evidence type="ECO:0000256" key="5">
    <source>
        <dbReference type="ARBA" id="ARBA00023136"/>
    </source>
</evidence>
<dbReference type="InterPro" id="IPR050833">
    <property type="entry name" value="Poly_Biosynth_Transport"/>
</dbReference>
<feature type="transmembrane region" description="Helical" evidence="6">
    <location>
        <begin position="469"/>
        <end position="491"/>
    </location>
</feature>
<organism evidence="7 8">
    <name type="scientific">Candidatus Caccalectryoclostridium excrementigallinarum</name>
    <dbReference type="NCBI Taxonomy" id="2840710"/>
    <lineage>
        <taxon>Bacteria</taxon>
        <taxon>Bacillati</taxon>
        <taxon>Bacillota</taxon>
        <taxon>Clostridia</taxon>
        <taxon>Christensenellales</taxon>
        <taxon>Christensenellaceae</taxon>
        <taxon>Christensenellaceae incertae sedis</taxon>
        <taxon>Candidatus Caccalectryoclostridium</taxon>
    </lineage>
</organism>
<dbReference type="PANTHER" id="PTHR30250">
    <property type="entry name" value="PST FAMILY PREDICTED COLANIC ACID TRANSPORTER"/>
    <property type="match status" value="1"/>
</dbReference>
<dbReference type="GO" id="GO:0005886">
    <property type="term" value="C:plasma membrane"/>
    <property type="evidence" value="ECO:0007669"/>
    <property type="project" value="UniProtKB-SubCell"/>
</dbReference>
<keyword evidence="2" id="KW-1003">Cell membrane</keyword>
<comment type="subcellular location">
    <subcellularLocation>
        <location evidence="1">Cell membrane</location>
        <topology evidence="1">Multi-pass membrane protein</topology>
    </subcellularLocation>
</comment>
<evidence type="ECO:0000256" key="4">
    <source>
        <dbReference type="ARBA" id="ARBA00022989"/>
    </source>
</evidence>
<evidence type="ECO:0000256" key="1">
    <source>
        <dbReference type="ARBA" id="ARBA00004651"/>
    </source>
</evidence>
<feature type="transmembrane region" description="Helical" evidence="6">
    <location>
        <begin position="274"/>
        <end position="299"/>
    </location>
</feature>
<name>A0A9D1SJZ2_9FIRM</name>
<dbReference type="Pfam" id="PF01943">
    <property type="entry name" value="Polysacc_synt"/>
    <property type="match status" value="1"/>
</dbReference>
<accession>A0A9D1SJZ2</accession>
<feature type="transmembrane region" description="Helical" evidence="6">
    <location>
        <begin position="44"/>
        <end position="68"/>
    </location>
</feature>
<evidence type="ECO:0000313" key="7">
    <source>
        <dbReference type="EMBL" id="HIU62705.1"/>
    </source>
</evidence>
<gene>
    <name evidence="7" type="ORF">IAB07_02915</name>
</gene>
<sequence>MSENCKKSIFKAGYIVTLCALLAKMIGAAYKIPLINVLGAEGMGIYQLVFPVYAAAIALTSGSAGIIISRNVAKKRANGELEEKAGACFLYTMIFSLLAALFLSLFSSLIAKIQGFEQLKNCYFIISPAVFFVGMSSSLKGIFLGEGKICFSSFCQLLEQLTKAGVGLLLSSLLIKRSLYAAVAGAVAGVTAAETVSFVVCALYYFCGKEKYRLKMRFQKGYLKENSFIILHSLSLPLNALIDGLIAVRLLLFFGNENAAADYGLFSGSVNTLINMPIAVALSFASATIPAISYFYALSSAQNIKESSSKSVKNVLFISCACFFGLFMLSGEMIEILYPSFESGQAERAALLLRICAVNTITAPLCALYVAVLQALDRGNTCLKTSFLCLLLRVIAMIGLCFRAGIIGVALSWVIFYALNMLINCAFHKKLLGRDKELVKNNMKILFCGVIMSLSLILPKMLIKDALLKIIICSAAGAGIYCALCFLTGAIGKRREERAVKTRKRSLKWRNSK</sequence>
<feature type="transmembrane region" description="Helical" evidence="6">
    <location>
        <begin position="157"/>
        <end position="175"/>
    </location>
</feature>
<evidence type="ECO:0000256" key="3">
    <source>
        <dbReference type="ARBA" id="ARBA00022692"/>
    </source>
</evidence>
<dbReference type="AlphaFoldDB" id="A0A9D1SJZ2"/>
<feature type="transmembrane region" description="Helical" evidence="6">
    <location>
        <begin position="123"/>
        <end position="145"/>
    </location>
</feature>
<feature type="transmembrane region" description="Helical" evidence="6">
    <location>
        <begin position="12"/>
        <end position="32"/>
    </location>
</feature>
<dbReference type="Proteomes" id="UP000824145">
    <property type="component" value="Unassembled WGS sequence"/>
</dbReference>
<proteinExistence type="predicted"/>
<dbReference type="EMBL" id="DVNJ01000015">
    <property type="protein sequence ID" value="HIU62705.1"/>
    <property type="molecule type" value="Genomic_DNA"/>
</dbReference>
<keyword evidence="3 6" id="KW-0812">Transmembrane</keyword>
<reference evidence="7" key="1">
    <citation type="submission" date="2020-10" db="EMBL/GenBank/DDBJ databases">
        <authorList>
            <person name="Gilroy R."/>
        </authorList>
    </citation>
    <scope>NUCLEOTIDE SEQUENCE</scope>
    <source>
        <strain evidence="7">9366</strain>
    </source>
</reference>
<reference evidence="7" key="2">
    <citation type="journal article" date="2021" name="PeerJ">
        <title>Extensive microbial diversity within the chicken gut microbiome revealed by metagenomics and culture.</title>
        <authorList>
            <person name="Gilroy R."/>
            <person name="Ravi A."/>
            <person name="Getino M."/>
            <person name="Pursley I."/>
            <person name="Horton D.L."/>
            <person name="Alikhan N.F."/>
            <person name="Baker D."/>
            <person name="Gharbi K."/>
            <person name="Hall N."/>
            <person name="Watson M."/>
            <person name="Adriaenssens E.M."/>
            <person name="Foster-Nyarko E."/>
            <person name="Jarju S."/>
            <person name="Secka A."/>
            <person name="Antonio M."/>
            <person name="Oren A."/>
            <person name="Chaudhuri R.R."/>
            <person name="La Ragione R."/>
            <person name="Hildebrand F."/>
            <person name="Pallen M.J."/>
        </authorList>
    </citation>
    <scope>NUCLEOTIDE SEQUENCE</scope>
    <source>
        <strain evidence="7">9366</strain>
    </source>
</reference>
<evidence type="ECO:0000313" key="8">
    <source>
        <dbReference type="Proteomes" id="UP000824145"/>
    </source>
</evidence>
<keyword evidence="4 6" id="KW-1133">Transmembrane helix</keyword>
<keyword evidence="5 6" id="KW-0472">Membrane</keyword>
<dbReference type="InterPro" id="IPR002797">
    <property type="entry name" value="Polysacc_synth"/>
</dbReference>